<organism evidence="11 12">
    <name type="scientific">Natranaerovirga hydrolytica</name>
    <dbReference type="NCBI Taxonomy" id="680378"/>
    <lineage>
        <taxon>Bacteria</taxon>
        <taxon>Bacillati</taxon>
        <taxon>Bacillota</taxon>
        <taxon>Clostridia</taxon>
        <taxon>Lachnospirales</taxon>
        <taxon>Natranaerovirgaceae</taxon>
        <taxon>Natranaerovirga</taxon>
    </lineage>
</organism>
<keyword evidence="12" id="KW-1185">Reference proteome</keyword>
<evidence type="ECO:0000256" key="2">
    <source>
        <dbReference type="ARBA" id="ARBA00005139"/>
    </source>
</evidence>
<comment type="catalytic activity">
    <reaction evidence="9">
        <text>L-aspartate + ATP = 4-phospho-L-aspartate + ADP</text>
        <dbReference type="Rhea" id="RHEA:23776"/>
        <dbReference type="ChEBI" id="CHEBI:29991"/>
        <dbReference type="ChEBI" id="CHEBI:30616"/>
        <dbReference type="ChEBI" id="CHEBI:57535"/>
        <dbReference type="ChEBI" id="CHEBI:456216"/>
        <dbReference type="EC" id="2.7.2.4"/>
    </reaction>
</comment>
<keyword evidence="8" id="KW-0028">Amino-acid biosynthesis</keyword>
<dbReference type="GO" id="GO:0005829">
    <property type="term" value="C:cytosol"/>
    <property type="evidence" value="ECO:0007669"/>
    <property type="project" value="TreeGrafter"/>
</dbReference>
<dbReference type="InterPro" id="IPR054352">
    <property type="entry name" value="ACT_Aspartokinase"/>
</dbReference>
<evidence type="ECO:0000256" key="7">
    <source>
        <dbReference type="ARBA" id="ARBA00022840"/>
    </source>
</evidence>
<dbReference type="PROSITE" id="PS51671">
    <property type="entry name" value="ACT"/>
    <property type="match status" value="1"/>
</dbReference>
<dbReference type="EC" id="2.7.2.4" evidence="4"/>
<reference evidence="11 12" key="1">
    <citation type="submission" date="2019-03" db="EMBL/GenBank/DDBJ databases">
        <title>Genomic Encyclopedia of Type Strains, Phase IV (KMG-IV): sequencing the most valuable type-strain genomes for metagenomic binning, comparative biology and taxonomic classification.</title>
        <authorList>
            <person name="Goeker M."/>
        </authorList>
    </citation>
    <scope>NUCLEOTIDE SEQUENCE [LARGE SCALE GENOMIC DNA]</scope>
    <source>
        <strain evidence="11 12">DSM 24176</strain>
    </source>
</reference>
<proteinExistence type="inferred from homology"/>
<dbReference type="Proteomes" id="UP000294545">
    <property type="component" value="Unassembled WGS sequence"/>
</dbReference>
<dbReference type="PANTHER" id="PTHR21499:SF59">
    <property type="entry name" value="ASPARTOKINASE"/>
    <property type="match status" value="1"/>
</dbReference>
<dbReference type="OrthoDB" id="9799110at2"/>
<dbReference type="RefSeq" id="WP_132283402.1">
    <property type="nucleotide sequence ID" value="NZ_SMGQ01000018.1"/>
</dbReference>
<keyword evidence="8" id="KW-0457">Lysine biosynthesis</keyword>
<dbReference type="CDD" id="cd04891">
    <property type="entry name" value="ACT_AK-LysC-DapG-like_1"/>
    <property type="match status" value="1"/>
</dbReference>
<dbReference type="SUPFAM" id="SSF55021">
    <property type="entry name" value="ACT-like"/>
    <property type="match status" value="2"/>
</dbReference>
<keyword evidence="7" id="KW-0067">ATP-binding</keyword>
<evidence type="ECO:0000256" key="5">
    <source>
        <dbReference type="ARBA" id="ARBA00022741"/>
    </source>
</evidence>
<sequence>MEAVITNLYVTQNVTLITLINVPSKIGSRADIFKSLAQADINIDMVSQTTPFKEEINISFTIDDEELLNAIQALKTFKGSIPDLRIEVNSNNSKISLFGDAMRHTSGVFAESLDLLVRANVDVKIVTTSEADISYLIYSSDESKALSILREHYNIA</sequence>
<keyword evidence="6 11" id="KW-0418">Kinase</keyword>
<dbReference type="InterPro" id="IPR002912">
    <property type="entry name" value="ACT_dom"/>
</dbReference>
<evidence type="ECO:0000256" key="1">
    <source>
        <dbReference type="ARBA" id="ARBA00004986"/>
    </source>
</evidence>
<dbReference type="Pfam" id="PF22468">
    <property type="entry name" value="ACT_9"/>
    <property type="match status" value="2"/>
</dbReference>
<dbReference type="GO" id="GO:0005524">
    <property type="term" value="F:ATP binding"/>
    <property type="evidence" value="ECO:0007669"/>
    <property type="project" value="UniProtKB-KW"/>
</dbReference>
<evidence type="ECO:0000259" key="10">
    <source>
        <dbReference type="PROSITE" id="PS51671"/>
    </source>
</evidence>
<comment type="pathway">
    <text evidence="1">Amino-acid biosynthesis; L-methionine biosynthesis via de novo pathway; L-homoserine from L-aspartate: step 1/3.</text>
</comment>
<name>A0A4R1MD03_9FIRM</name>
<dbReference type="GO" id="GO:0009090">
    <property type="term" value="P:homoserine biosynthetic process"/>
    <property type="evidence" value="ECO:0007669"/>
    <property type="project" value="TreeGrafter"/>
</dbReference>
<dbReference type="AlphaFoldDB" id="A0A4R1MD03"/>
<feature type="domain" description="ACT" evidence="10">
    <location>
        <begin position="17"/>
        <end position="91"/>
    </location>
</feature>
<accession>A0A4R1MD03</accession>
<comment type="similarity">
    <text evidence="3">Belongs to the aspartokinase family.</text>
</comment>
<evidence type="ECO:0000256" key="9">
    <source>
        <dbReference type="ARBA" id="ARBA00047872"/>
    </source>
</evidence>
<evidence type="ECO:0000256" key="3">
    <source>
        <dbReference type="ARBA" id="ARBA00010122"/>
    </source>
</evidence>
<dbReference type="EMBL" id="SMGQ01000018">
    <property type="protein sequence ID" value="TCK87909.1"/>
    <property type="molecule type" value="Genomic_DNA"/>
</dbReference>
<dbReference type="PANTHER" id="PTHR21499">
    <property type="entry name" value="ASPARTATE KINASE"/>
    <property type="match status" value="1"/>
</dbReference>
<evidence type="ECO:0000256" key="6">
    <source>
        <dbReference type="ARBA" id="ARBA00022777"/>
    </source>
</evidence>
<comment type="caution">
    <text evidence="11">The sequence shown here is derived from an EMBL/GenBank/DDBJ whole genome shotgun (WGS) entry which is preliminary data.</text>
</comment>
<protein>
    <recommendedName>
        <fullName evidence="4">aspartate kinase</fullName>
        <ecNumber evidence="4">2.7.2.4</ecNumber>
    </recommendedName>
</protein>
<keyword evidence="5" id="KW-0547">Nucleotide-binding</keyword>
<gene>
    <name evidence="11" type="ORF">EDC19_2753</name>
</gene>
<dbReference type="GO" id="GO:0004072">
    <property type="term" value="F:aspartate kinase activity"/>
    <property type="evidence" value="ECO:0007669"/>
    <property type="project" value="UniProtKB-EC"/>
</dbReference>
<evidence type="ECO:0000313" key="11">
    <source>
        <dbReference type="EMBL" id="TCK87909.1"/>
    </source>
</evidence>
<evidence type="ECO:0000313" key="12">
    <source>
        <dbReference type="Proteomes" id="UP000294545"/>
    </source>
</evidence>
<comment type="pathway">
    <text evidence="2">Amino-acid biosynthesis; L-threonine biosynthesis; L-threonine from L-aspartate: step 1/5.</text>
</comment>
<dbReference type="Gene3D" id="3.30.70.260">
    <property type="match status" value="2"/>
</dbReference>
<evidence type="ECO:0000256" key="4">
    <source>
        <dbReference type="ARBA" id="ARBA00013059"/>
    </source>
</evidence>
<keyword evidence="6 11" id="KW-0808">Transferase</keyword>
<dbReference type="InterPro" id="IPR045865">
    <property type="entry name" value="ACT-like_dom_sf"/>
</dbReference>
<dbReference type="GO" id="GO:0009089">
    <property type="term" value="P:lysine biosynthetic process via diaminopimelate"/>
    <property type="evidence" value="ECO:0007669"/>
    <property type="project" value="TreeGrafter"/>
</dbReference>
<evidence type="ECO:0000256" key="8">
    <source>
        <dbReference type="ARBA" id="ARBA00023154"/>
    </source>
</evidence>